<keyword evidence="3" id="KW-1185">Reference proteome</keyword>
<evidence type="ECO:0000313" key="2">
    <source>
        <dbReference type="EMBL" id="KAK8052751.1"/>
    </source>
</evidence>
<evidence type="ECO:0000256" key="1">
    <source>
        <dbReference type="SAM" id="MobiDB-lite"/>
    </source>
</evidence>
<feature type="compositionally biased region" description="Basic and acidic residues" evidence="1">
    <location>
        <begin position="197"/>
        <end position="210"/>
    </location>
</feature>
<evidence type="ECO:0000313" key="3">
    <source>
        <dbReference type="Proteomes" id="UP001446871"/>
    </source>
</evidence>
<dbReference type="EMBL" id="JAQQWM010000008">
    <property type="protein sequence ID" value="KAK8052751.1"/>
    <property type="molecule type" value="Genomic_DNA"/>
</dbReference>
<sequence length="224" mass="25148">MNTHLYGPGRGLPTSIIEPGRDGAWRAQATMAVLDGQLFLSVRYTRTIMGSVGYVCFKADLDRQRLRFCQHLQSHPPSPWSSFLVQRLPELELAQEDHQPHEVKAPWCSTGSCRICLTDYKFALTCARPPVRNITGPSGLSQIAQPAVYNIEIETYHQLGACRDAFDWMWRCFADESPSNTTRLSYILTDHPPGAVKDRWEARAQKDEKGPQGIGKDSVASTRT</sequence>
<feature type="region of interest" description="Disordered" evidence="1">
    <location>
        <begin position="197"/>
        <end position="224"/>
    </location>
</feature>
<organism evidence="2 3">
    <name type="scientific">Apiospora saccharicola</name>
    <dbReference type="NCBI Taxonomy" id="335842"/>
    <lineage>
        <taxon>Eukaryota</taxon>
        <taxon>Fungi</taxon>
        <taxon>Dikarya</taxon>
        <taxon>Ascomycota</taxon>
        <taxon>Pezizomycotina</taxon>
        <taxon>Sordariomycetes</taxon>
        <taxon>Xylariomycetidae</taxon>
        <taxon>Amphisphaeriales</taxon>
        <taxon>Apiosporaceae</taxon>
        <taxon>Apiospora</taxon>
    </lineage>
</organism>
<name>A0ABR1U1H0_9PEZI</name>
<protein>
    <submittedName>
        <fullName evidence="2">Uncharacterized protein</fullName>
    </submittedName>
</protein>
<gene>
    <name evidence="2" type="ORF">PG996_012052</name>
</gene>
<proteinExistence type="predicted"/>
<accession>A0ABR1U1H0</accession>
<dbReference type="Proteomes" id="UP001446871">
    <property type="component" value="Unassembled WGS sequence"/>
</dbReference>
<reference evidence="2 3" key="1">
    <citation type="submission" date="2023-01" db="EMBL/GenBank/DDBJ databases">
        <title>Analysis of 21 Apiospora genomes using comparative genomics revels a genus with tremendous synthesis potential of carbohydrate active enzymes and secondary metabolites.</title>
        <authorList>
            <person name="Sorensen T."/>
        </authorList>
    </citation>
    <scope>NUCLEOTIDE SEQUENCE [LARGE SCALE GENOMIC DNA]</scope>
    <source>
        <strain evidence="2 3">CBS 83171</strain>
    </source>
</reference>
<comment type="caution">
    <text evidence="2">The sequence shown here is derived from an EMBL/GenBank/DDBJ whole genome shotgun (WGS) entry which is preliminary data.</text>
</comment>